<proteinExistence type="predicted"/>
<accession>A0A2H0BUN3</accession>
<dbReference type="AlphaFoldDB" id="A0A2H0BUN3"/>
<dbReference type="Proteomes" id="UP000231246">
    <property type="component" value="Unassembled WGS sequence"/>
</dbReference>
<evidence type="ECO:0000313" key="1">
    <source>
        <dbReference type="EMBL" id="PIP61396.1"/>
    </source>
</evidence>
<evidence type="ECO:0000313" key="2">
    <source>
        <dbReference type="Proteomes" id="UP000231246"/>
    </source>
</evidence>
<name>A0A2H0BUN3_9BACT</name>
<protein>
    <recommendedName>
        <fullName evidence="3">Glycosyl transferase family 1</fullName>
    </recommendedName>
</protein>
<comment type="caution">
    <text evidence="1">The sequence shown here is derived from an EMBL/GenBank/DDBJ whole genome shotgun (WGS) entry which is preliminary data.</text>
</comment>
<reference evidence="1 2" key="1">
    <citation type="submission" date="2017-09" db="EMBL/GenBank/DDBJ databases">
        <title>Depth-based differentiation of microbial function through sediment-hosted aquifers and enrichment of novel symbionts in the deep terrestrial subsurface.</title>
        <authorList>
            <person name="Probst A.J."/>
            <person name="Ladd B."/>
            <person name="Jarett J.K."/>
            <person name="Geller-Mcgrath D.E."/>
            <person name="Sieber C.M."/>
            <person name="Emerson J.B."/>
            <person name="Anantharaman K."/>
            <person name="Thomas B.C."/>
            <person name="Malmstrom R."/>
            <person name="Stieglmeier M."/>
            <person name="Klingl A."/>
            <person name="Woyke T."/>
            <person name="Ryan C.M."/>
            <person name="Banfield J.F."/>
        </authorList>
    </citation>
    <scope>NUCLEOTIDE SEQUENCE [LARGE SCALE GENOMIC DNA]</scope>
    <source>
        <strain evidence="1">CG22_combo_CG10-13_8_21_14_all_38_20</strain>
    </source>
</reference>
<dbReference type="EMBL" id="PCTA01000027">
    <property type="protein sequence ID" value="PIP61396.1"/>
    <property type="molecule type" value="Genomic_DNA"/>
</dbReference>
<evidence type="ECO:0008006" key="3">
    <source>
        <dbReference type="Google" id="ProtNLM"/>
    </source>
</evidence>
<organism evidence="1 2">
    <name type="scientific">Candidatus Roizmanbacteria bacterium CG22_combo_CG10-13_8_21_14_all_38_20</name>
    <dbReference type="NCBI Taxonomy" id="1974862"/>
    <lineage>
        <taxon>Bacteria</taxon>
        <taxon>Candidatus Roizmaniibacteriota</taxon>
    </lineage>
</organism>
<sequence length="381" mass="43744">MAKIIAIAENFAFGPVSKLITVCEKLLEKGHHVSFVGDGTAYQLASRVKFSKVYRFDTDSKEFMNWGKDLFKQADALLSSVDRSSVILAKKVNLPVIWLDMLYWWWDEIPDYLFDVDLYIQQNSVKNERNMKKYAQKIKNMVIVGPIIDISYKNNPQKKQLLIAYGGTEAAGWYKIGKDSNYPYTFSKLIVNEINTDRYDSVLFAGNEKIMADLDKKYGNGIYKFTILSHAQWLQEVASSQDILINPGLEAPLEAIAYEKPIFFLPPYNSSAYVELDEFREKGIATLSNSIHFSDYFQHKQLAGRDLKKIMKEFLEELRKFENSSEILNDCAKRINKYIQLPESIKKHQISVGKKFISQLGNNGLDHTVEIIDSFVCSLTK</sequence>
<gene>
    <name evidence="1" type="ORF">COW99_04325</name>
</gene>